<dbReference type="InterPro" id="IPR001544">
    <property type="entry name" value="Aminotrans_IV"/>
</dbReference>
<evidence type="ECO:0000256" key="5">
    <source>
        <dbReference type="ARBA" id="ARBA00009320"/>
    </source>
</evidence>
<evidence type="ECO:0000256" key="4">
    <source>
        <dbReference type="ARBA" id="ARBA00005072"/>
    </source>
</evidence>
<name>A0A2K5AQW5_9ARCH</name>
<proteinExistence type="inferred from homology"/>
<comment type="catalytic activity">
    <reaction evidence="10 12">
        <text>L-isoleucine + 2-oxoglutarate = (S)-3-methyl-2-oxopentanoate + L-glutamate</text>
        <dbReference type="Rhea" id="RHEA:24801"/>
        <dbReference type="ChEBI" id="CHEBI:16810"/>
        <dbReference type="ChEBI" id="CHEBI:29985"/>
        <dbReference type="ChEBI" id="CHEBI:35146"/>
        <dbReference type="ChEBI" id="CHEBI:58045"/>
        <dbReference type="EC" id="2.6.1.42"/>
    </reaction>
</comment>
<evidence type="ECO:0000256" key="2">
    <source>
        <dbReference type="ARBA" id="ARBA00004824"/>
    </source>
</evidence>
<dbReference type="InterPro" id="IPR043131">
    <property type="entry name" value="BCAT-like_N"/>
</dbReference>
<evidence type="ECO:0000256" key="11">
    <source>
        <dbReference type="ARBA" id="ARBA00049229"/>
    </source>
</evidence>
<dbReference type="EMBL" id="LT981265">
    <property type="protein sequence ID" value="SPC34043.1"/>
    <property type="molecule type" value="Genomic_DNA"/>
</dbReference>
<dbReference type="FunFam" id="3.20.10.10:FF:000002">
    <property type="entry name" value="D-alanine aminotransferase"/>
    <property type="match status" value="1"/>
</dbReference>
<dbReference type="EC" id="2.6.1.42" evidence="12"/>
<organism evidence="13 14">
    <name type="scientific">Candidatus Nitrosocaldus cavascurensis</name>
    <dbReference type="NCBI Taxonomy" id="2058097"/>
    <lineage>
        <taxon>Archaea</taxon>
        <taxon>Nitrososphaerota</taxon>
        <taxon>Nitrososphaeria</taxon>
        <taxon>Candidatus Nitrosocaldales</taxon>
        <taxon>Candidatus Nitrosocaldaceae</taxon>
        <taxon>Candidatus Nitrosocaldus</taxon>
    </lineage>
</organism>
<dbReference type="UniPathway" id="UPA00048">
    <property type="reaction ID" value="UER00073"/>
</dbReference>
<dbReference type="KEGG" id="ncv:NCAV_0866"/>
<evidence type="ECO:0000256" key="9">
    <source>
        <dbReference type="ARBA" id="ARBA00048212"/>
    </source>
</evidence>
<dbReference type="UniPathway" id="UPA00047">
    <property type="reaction ID" value="UER00058"/>
</dbReference>
<dbReference type="PANTHER" id="PTHR42743">
    <property type="entry name" value="AMINO-ACID AMINOTRANSFERASE"/>
    <property type="match status" value="1"/>
</dbReference>
<dbReference type="GO" id="GO:0052655">
    <property type="term" value="F:L-valine-2-oxoglutarate transaminase activity"/>
    <property type="evidence" value="ECO:0007669"/>
    <property type="project" value="RHEA"/>
</dbReference>
<evidence type="ECO:0000256" key="12">
    <source>
        <dbReference type="RuleBase" id="RU364094"/>
    </source>
</evidence>
<evidence type="ECO:0000256" key="7">
    <source>
        <dbReference type="ARBA" id="ARBA00022679"/>
    </source>
</evidence>
<dbReference type="InterPro" id="IPR036038">
    <property type="entry name" value="Aminotransferase-like"/>
</dbReference>
<comment type="catalytic activity">
    <reaction evidence="11 12">
        <text>L-leucine + 2-oxoglutarate = 4-methyl-2-oxopentanoate + L-glutamate</text>
        <dbReference type="Rhea" id="RHEA:18321"/>
        <dbReference type="ChEBI" id="CHEBI:16810"/>
        <dbReference type="ChEBI" id="CHEBI:17865"/>
        <dbReference type="ChEBI" id="CHEBI:29985"/>
        <dbReference type="ChEBI" id="CHEBI:57427"/>
        <dbReference type="EC" id="2.6.1.42"/>
    </reaction>
</comment>
<evidence type="ECO:0000256" key="3">
    <source>
        <dbReference type="ARBA" id="ARBA00004931"/>
    </source>
</evidence>
<dbReference type="RefSeq" id="WP_103287925.1">
    <property type="nucleotide sequence ID" value="NZ_LT981265.1"/>
</dbReference>
<comment type="cofactor">
    <cofactor evidence="1 12">
        <name>pyridoxal 5'-phosphate</name>
        <dbReference type="ChEBI" id="CHEBI:597326"/>
    </cofactor>
</comment>
<dbReference type="Gene3D" id="3.30.470.10">
    <property type="match status" value="1"/>
</dbReference>
<dbReference type="NCBIfam" id="NF005146">
    <property type="entry name" value="PRK06606.1"/>
    <property type="match status" value="1"/>
</dbReference>
<comment type="pathway">
    <text evidence="4 12">Amino-acid biosynthesis; L-leucine biosynthesis; L-leucine from 3-methyl-2-oxobutanoate: step 4/4.</text>
</comment>
<keyword evidence="12" id="KW-0100">Branched-chain amino acid biosynthesis</keyword>
<gene>
    <name evidence="12 13" type="primary">ilvE</name>
    <name evidence="13" type="ORF">NCAV_0866</name>
</gene>
<dbReference type="GeneID" id="41594924"/>
<dbReference type="UniPathway" id="UPA00049">
    <property type="reaction ID" value="UER00062"/>
</dbReference>
<evidence type="ECO:0000256" key="6">
    <source>
        <dbReference type="ARBA" id="ARBA00022576"/>
    </source>
</evidence>
<comment type="pathway">
    <text evidence="3 12">Amino-acid biosynthesis; L-valine biosynthesis; L-valine from pyruvate: step 4/4.</text>
</comment>
<dbReference type="GO" id="GO:0052656">
    <property type="term" value="F:L-isoleucine-2-oxoglutarate transaminase activity"/>
    <property type="evidence" value="ECO:0007669"/>
    <property type="project" value="RHEA"/>
</dbReference>
<sequence length="305" mass="34555">MRLEEYAYVWLDGKIVEYENAKVPLMTHALHYGTSVIEGIRAYKAKDNLYIFRLEDHIKRLFRSASIHSIPLRHSVKDVIDGVVQMLRKNDVRDSCYIRPIAFVGLHGIDLYVREDSPSHIAIVAFKFDQYFNSNGIRACISSWRRINDLSLPPLAKAGANYLNSVLATQECRRRGYDEAILLDSNGMVSEAPGENVFLVRNGRIVTPSLASCVLEGITRDTAMRIARDMGYVVEERNIPRSELYVADEVFLTGTAAEITPVISIDDHIVGDGKEGKVTRSIREIYAKTVRAEVKAYMDWLTPVW</sequence>
<keyword evidence="8 12" id="KW-0663">Pyridoxal phosphate</keyword>
<evidence type="ECO:0000256" key="10">
    <source>
        <dbReference type="ARBA" id="ARBA00048798"/>
    </source>
</evidence>
<dbReference type="GO" id="GO:0009097">
    <property type="term" value="P:isoleucine biosynthetic process"/>
    <property type="evidence" value="ECO:0007669"/>
    <property type="project" value="UniProtKB-UniPathway"/>
</dbReference>
<evidence type="ECO:0000313" key="14">
    <source>
        <dbReference type="Proteomes" id="UP000236248"/>
    </source>
</evidence>
<comment type="catalytic activity">
    <reaction evidence="9 12">
        <text>L-valine + 2-oxoglutarate = 3-methyl-2-oxobutanoate + L-glutamate</text>
        <dbReference type="Rhea" id="RHEA:24813"/>
        <dbReference type="ChEBI" id="CHEBI:11851"/>
        <dbReference type="ChEBI" id="CHEBI:16810"/>
        <dbReference type="ChEBI" id="CHEBI:29985"/>
        <dbReference type="ChEBI" id="CHEBI:57762"/>
        <dbReference type="EC" id="2.6.1.42"/>
    </reaction>
</comment>
<dbReference type="Gene3D" id="3.20.10.10">
    <property type="entry name" value="D-amino Acid Aminotransferase, subunit A, domain 2"/>
    <property type="match status" value="1"/>
</dbReference>
<dbReference type="InterPro" id="IPR043132">
    <property type="entry name" value="BCAT-like_C"/>
</dbReference>
<keyword evidence="6 12" id="KW-0032">Aminotransferase</keyword>
<reference evidence="14" key="1">
    <citation type="submission" date="2018-01" db="EMBL/GenBank/DDBJ databases">
        <authorList>
            <person name="Kerou L M."/>
        </authorList>
    </citation>
    <scope>NUCLEOTIDE SEQUENCE [LARGE SCALE GENOMIC DNA]</scope>
    <source>
        <strain evidence="14">SCU2</strain>
    </source>
</reference>
<dbReference type="InterPro" id="IPR050571">
    <property type="entry name" value="Class-IV_PLP-Dep_Aminotrnsfr"/>
</dbReference>
<comment type="function">
    <text evidence="12">Acts on leucine, isoleucine and valine.</text>
</comment>
<keyword evidence="12" id="KW-0028">Amino-acid biosynthesis</keyword>
<comment type="pathway">
    <text evidence="2 12">Amino-acid biosynthesis; L-isoleucine biosynthesis; L-isoleucine from 2-oxobutanoate: step 4/4.</text>
</comment>
<protein>
    <recommendedName>
        <fullName evidence="12">Branched-chain-amino-acid aminotransferase</fullName>
        <shortName evidence="12">BCAT</shortName>
        <ecNumber evidence="12">2.6.1.42</ecNumber>
    </recommendedName>
</protein>
<accession>A0A2K5AQW5</accession>
<dbReference type="GO" id="GO:0009098">
    <property type="term" value="P:L-leucine biosynthetic process"/>
    <property type="evidence" value="ECO:0007669"/>
    <property type="project" value="UniProtKB-UniPathway"/>
</dbReference>
<evidence type="ECO:0000256" key="1">
    <source>
        <dbReference type="ARBA" id="ARBA00001933"/>
    </source>
</evidence>
<dbReference type="GO" id="GO:0009099">
    <property type="term" value="P:L-valine biosynthetic process"/>
    <property type="evidence" value="ECO:0007669"/>
    <property type="project" value="UniProtKB-UniPathway"/>
</dbReference>
<dbReference type="AlphaFoldDB" id="A0A2K5AQW5"/>
<comment type="similarity">
    <text evidence="5 12">Belongs to the class-IV pyridoxal-phosphate-dependent aminotransferase family.</text>
</comment>
<evidence type="ECO:0000256" key="8">
    <source>
        <dbReference type="ARBA" id="ARBA00022898"/>
    </source>
</evidence>
<dbReference type="CDD" id="cd00449">
    <property type="entry name" value="PLPDE_IV"/>
    <property type="match status" value="1"/>
</dbReference>
<dbReference type="SUPFAM" id="SSF56752">
    <property type="entry name" value="D-aminoacid aminotransferase-like PLP-dependent enzymes"/>
    <property type="match status" value="1"/>
</dbReference>
<dbReference type="Proteomes" id="UP000236248">
    <property type="component" value="Chromosome NCAV"/>
</dbReference>
<dbReference type="InterPro" id="IPR005785">
    <property type="entry name" value="B_amino_transI"/>
</dbReference>
<keyword evidence="7 12" id="KW-0808">Transferase</keyword>
<evidence type="ECO:0000313" key="13">
    <source>
        <dbReference type="EMBL" id="SPC34043.1"/>
    </source>
</evidence>
<dbReference type="PANTHER" id="PTHR42743:SF11">
    <property type="entry name" value="AMINODEOXYCHORISMATE LYASE"/>
    <property type="match status" value="1"/>
</dbReference>
<dbReference type="NCBIfam" id="TIGR01122">
    <property type="entry name" value="ilvE_I"/>
    <property type="match status" value="1"/>
</dbReference>
<dbReference type="GO" id="GO:0052654">
    <property type="term" value="F:L-leucine-2-oxoglutarate transaminase activity"/>
    <property type="evidence" value="ECO:0007669"/>
    <property type="project" value="RHEA"/>
</dbReference>
<keyword evidence="14" id="KW-1185">Reference proteome</keyword>
<dbReference type="Pfam" id="PF01063">
    <property type="entry name" value="Aminotran_4"/>
    <property type="match status" value="1"/>
</dbReference>